<name>A0A8C6KJB8_NOTFU</name>
<reference evidence="3" key="3">
    <citation type="submission" date="2025-09" db="UniProtKB">
        <authorList>
            <consortium name="Ensembl"/>
        </authorList>
    </citation>
    <scope>IDENTIFICATION</scope>
</reference>
<evidence type="ECO:0000259" key="2">
    <source>
        <dbReference type="PROSITE" id="PS50835"/>
    </source>
</evidence>
<proteinExistence type="predicted"/>
<accession>A0A8C6KJB8</accession>
<reference evidence="3" key="1">
    <citation type="submission" date="2014-08" db="EMBL/GenBank/DDBJ databases">
        <authorList>
            <person name="Senf B."/>
            <person name="Petzold A."/>
            <person name="Downie B.R."/>
            <person name="Koch P."/>
            <person name="Platzer M."/>
        </authorList>
    </citation>
    <scope>NUCLEOTIDE SEQUENCE [LARGE SCALE GENOMIC DNA]</scope>
    <source>
        <strain evidence="3">GRZ</strain>
    </source>
</reference>
<reference evidence="3" key="2">
    <citation type="submission" date="2025-08" db="UniProtKB">
        <authorList>
            <consortium name="Ensembl"/>
        </authorList>
    </citation>
    <scope>IDENTIFICATION</scope>
</reference>
<sequence>MQVRWFLPSVLYQVHEGVEVSESQDQQFAGRVQSDKDVLREGRLRLHVSRLRPEDSGLYLCEVKTDYEAASYLAFIWTLSLFLICVEKKQKSSAPPVPDQSRHRSSTPSSPHA</sequence>
<dbReference type="InterPro" id="IPR007110">
    <property type="entry name" value="Ig-like_dom"/>
</dbReference>
<dbReference type="AlphaFoldDB" id="A0A8C6KJB8"/>
<organism evidence="3 4">
    <name type="scientific">Nothobranchius furzeri</name>
    <name type="common">Turquoise killifish</name>
    <dbReference type="NCBI Taxonomy" id="105023"/>
    <lineage>
        <taxon>Eukaryota</taxon>
        <taxon>Metazoa</taxon>
        <taxon>Chordata</taxon>
        <taxon>Craniata</taxon>
        <taxon>Vertebrata</taxon>
        <taxon>Euteleostomi</taxon>
        <taxon>Actinopterygii</taxon>
        <taxon>Neopterygii</taxon>
        <taxon>Teleostei</taxon>
        <taxon>Neoteleostei</taxon>
        <taxon>Acanthomorphata</taxon>
        <taxon>Ovalentaria</taxon>
        <taxon>Atherinomorphae</taxon>
        <taxon>Cyprinodontiformes</taxon>
        <taxon>Nothobranchiidae</taxon>
        <taxon>Nothobranchius</taxon>
    </lineage>
</organism>
<evidence type="ECO:0000256" key="1">
    <source>
        <dbReference type="SAM" id="MobiDB-lite"/>
    </source>
</evidence>
<evidence type="ECO:0000313" key="3">
    <source>
        <dbReference type="Ensembl" id="ENSNFUP00015003302.1"/>
    </source>
</evidence>
<dbReference type="Proteomes" id="UP000694548">
    <property type="component" value="Chromosome sgr04"/>
</dbReference>
<feature type="region of interest" description="Disordered" evidence="1">
    <location>
        <begin position="92"/>
        <end position="113"/>
    </location>
</feature>
<dbReference type="GeneTree" id="ENSGT01030000234775"/>
<dbReference type="Ensembl" id="ENSNFUT00015003504.1">
    <property type="protein sequence ID" value="ENSNFUP00015003302.1"/>
    <property type="gene ID" value="ENSNFUG00015001700.1"/>
</dbReference>
<dbReference type="PROSITE" id="PS50835">
    <property type="entry name" value="IG_LIKE"/>
    <property type="match status" value="1"/>
</dbReference>
<keyword evidence="4" id="KW-1185">Reference proteome</keyword>
<dbReference type="Gene3D" id="2.60.40.10">
    <property type="entry name" value="Immunoglobulins"/>
    <property type="match status" value="1"/>
</dbReference>
<dbReference type="InterPro" id="IPR013783">
    <property type="entry name" value="Ig-like_fold"/>
</dbReference>
<feature type="domain" description="Ig-like" evidence="2">
    <location>
        <begin position="1"/>
        <end position="71"/>
    </location>
</feature>
<protein>
    <recommendedName>
        <fullName evidence="2">Ig-like domain-containing protein</fullName>
    </recommendedName>
</protein>
<evidence type="ECO:0000313" key="4">
    <source>
        <dbReference type="Proteomes" id="UP000694548"/>
    </source>
</evidence>
<dbReference type="InterPro" id="IPR036179">
    <property type="entry name" value="Ig-like_dom_sf"/>
</dbReference>
<dbReference type="SUPFAM" id="SSF48726">
    <property type="entry name" value="Immunoglobulin"/>
    <property type="match status" value="1"/>
</dbReference>